<dbReference type="PROSITE" id="PS50005">
    <property type="entry name" value="TPR"/>
    <property type="match status" value="1"/>
</dbReference>
<dbReference type="AlphaFoldDB" id="A0A1S1QNN1"/>
<evidence type="ECO:0000256" key="1">
    <source>
        <dbReference type="PROSITE-ProRule" id="PRU00339"/>
    </source>
</evidence>
<accession>A0A1S1QNN1</accession>
<evidence type="ECO:0000313" key="4">
    <source>
        <dbReference type="Proteomes" id="UP000179627"/>
    </source>
</evidence>
<evidence type="ECO:0000313" key="3">
    <source>
        <dbReference type="EMBL" id="OHV35051.1"/>
    </source>
</evidence>
<feature type="compositionally biased region" description="Gly residues" evidence="2">
    <location>
        <begin position="7"/>
        <end position="20"/>
    </location>
</feature>
<organism evidence="3 4">
    <name type="scientific">Parafrankia colletiae</name>
    <dbReference type="NCBI Taxonomy" id="573497"/>
    <lineage>
        <taxon>Bacteria</taxon>
        <taxon>Bacillati</taxon>
        <taxon>Actinomycetota</taxon>
        <taxon>Actinomycetes</taxon>
        <taxon>Frankiales</taxon>
        <taxon>Frankiaceae</taxon>
        <taxon>Parafrankia</taxon>
    </lineage>
</organism>
<reference evidence="4" key="1">
    <citation type="submission" date="2016-07" db="EMBL/GenBank/DDBJ databases">
        <title>Sequence Frankia sp. strain CcI1.17.</title>
        <authorList>
            <person name="Ghodhbane-Gtari F."/>
            <person name="Swanson E."/>
            <person name="Gueddou A."/>
            <person name="Morris K."/>
            <person name="Hezbri K."/>
            <person name="Ktari A."/>
            <person name="Nouioui I."/>
            <person name="Abebe-Akele F."/>
            <person name="Simpson S."/>
            <person name="Thomas K."/>
            <person name="Gtari M."/>
            <person name="Tisa L.S."/>
            <person name="Hurst S."/>
        </authorList>
    </citation>
    <scope>NUCLEOTIDE SEQUENCE [LARGE SCALE GENOMIC DNA]</scope>
    <source>
        <strain evidence="4">Cc1.17</strain>
    </source>
</reference>
<comment type="caution">
    <text evidence="3">The sequence shown here is derived from an EMBL/GenBank/DDBJ whole genome shotgun (WGS) entry which is preliminary data.</text>
</comment>
<dbReference type="Pfam" id="PF13432">
    <property type="entry name" value="TPR_16"/>
    <property type="match status" value="1"/>
</dbReference>
<dbReference type="Proteomes" id="UP000179627">
    <property type="component" value="Unassembled WGS sequence"/>
</dbReference>
<dbReference type="OrthoDB" id="5243764at2"/>
<dbReference type="RefSeq" id="WP_071085709.1">
    <property type="nucleotide sequence ID" value="NZ_MBLM01000123.1"/>
</dbReference>
<keyword evidence="1" id="KW-0802">TPR repeat</keyword>
<keyword evidence="4" id="KW-1185">Reference proteome</keyword>
<dbReference type="InterPro" id="IPR019734">
    <property type="entry name" value="TPR_rpt"/>
</dbReference>
<dbReference type="EMBL" id="MBLM01000123">
    <property type="protein sequence ID" value="OHV35051.1"/>
    <property type="molecule type" value="Genomic_DNA"/>
</dbReference>
<feature type="region of interest" description="Disordered" evidence="2">
    <location>
        <begin position="1"/>
        <end position="20"/>
    </location>
</feature>
<evidence type="ECO:0000256" key="2">
    <source>
        <dbReference type="SAM" id="MobiDB-lite"/>
    </source>
</evidence>
<feature type="repeat" description="TPR" evidence="1">
    <location>
        <begin position="63"/>
        <end position="96"/>
    </location>
</feature>
<evidence type="ECO:0008006" key="5">
    <source>
        <dbReference type="Google" id="ProtNLM"/>
    </source>
</evidence>
<gene>
    <name evidence="3" type="ORF">CC117_19865</name>
</gene>
<name>A0A1S1QNN1_9ACTN</name>
<dbReference type="InterPro" id="IPR011990">
    <property type="entry name" value="TPR-like_helical_dom_sf"/>
</dbReference>
<protein>
    <recommendedName>
        <fullName evidence="5">Tetratricopeptide repeat protein</fullName>
    </recommendedName>
</protein>
<dbReference type="SUPFAM" id="SSF48452">
    <property type="entry name" value="TPR-like"/>
    <property type="match status" value="1"/>
</dbReference>
<sequence length="147" mass="15465">MTEEFGFPGGNGVPRGSGFAGNGSPAGEVYDWYTRGMALLGHGDANAAVQLLGHAVAAEPASPSVREALGRAQFEAGQYDDAVRTFAWIVDRHPTDDYAQFGLGMAARRTGDLRVAVEHLALAVAMRPDLAHYGVALRGARAALNRA</sequence>
<proteinExistence type="predicted"/>
<dbReference type="Gene3D" id="1.25.40.10">
    <property type="entry name" value="Tetratricopeptide repeat domain"/>
    <property type="match status" value="1"/>
</dbReference>